<comment type="caution">
    <text evidence="9">The sequence shown here is derived from an EMBL/GenBank/DDBJ whole genome shotgun (WGS) entry which is preliminary data.</text>
</comment>
<dbReference type="GO" id="GO:0015385">
    <property type="term" value="F:sodium:proton antiporter activity"/>
    <property type="evidence" value="ECO:0007669"/>
    <property type="project" value="TreeGrafter"/>
</dbReference>
<evidence type="ECO:0000256" key="2">
    <source>
        <dbReference type="ARBA" id="ARBA00009212"/>
    </source>
</evidence>
<keyword evidence="4" id="KW-1003">Cell membrane</keyword>
<reference evidence="9 10" key="1">
    <citation type="submission" date="2019-11" db="EMBL/GenBank/DDBJ databases">
        <title>Whole-genome sequence of a Rhodoblastus acidophilus DSM 142.</title>
        <authorList>
            <person name="Kyndt J.A."/>
            <person name="Meyer T.E."/>
        </authorList>
    </citation>
    <scope>NUCLEOTIDE SEQUENCE [LARGE SCALE GENOMIC DNA]</scope>
    <source>
        <strain evidence="9 10">DSM 142</strain>
    </source>
</reference>
<accession>A0A6N8DGT5</accession>
<dbReference type="GO" id="GO:0005886">
    <property type="term" value="C:plasma membrane"/>
    <property type="evidence" value="ECO:0007669"/>
    <property type="project" value="UniProtKB-SubCell"/>
</dbReference>
<evidence type="ECO:0000256" key="4">
    <source>
        <dbReference type="ARBA" id="ARBA00022475"/>
    </source>
</evidence>
<keyword evidence="7 8" id="KW-0472">Membrane</keyword>
<sequence length="95" mass="9562">MDEFLLSAAGVIIATVAVGLVRILRGPDDVDRLMAVQLLGTGGIAALLLTAYATRVPGVDDVALGLALLAAFATMAFLNHLDAGQGDASQGGSEP</sequence>
<evidence type="ECO:0000256" key="1">
    <source>
        <dbReference type="ARBA" id="ARBA00004651"/>
    </source>
</evidence>
<evidence type="ECO:0000313" key="10">
    <source>
        <dbReference type="Proteomes" id="UP000439113"/>
    </source>
</evidence>
<feature type="transmembrane region" description="Helical" evidence="8">
    <location>
        <begin position="36"/>
        <end position="56"/>
    </location>
</feature>
<keyword evidence="5 8" id="KW-0812">Transmembrane</keyword>
<dbReference type="InterPro" id="IPR007208">
    <property type="entry name" value="MrpF/PhaF-like"/>
</dbReference>
<gene>
    <name evidence="9" type="ORF">GJ654_00120</name>
</gene>
<dbReference type="PANTHER" id="PTHR34702">
    <property type="entry name" value="NA(+)/H(+) ANTIPORTER SUBUNIT F1"/>
    <property type="match status" value="1"/>
</dbReference>
<evidence type="ECO:0000256" key="6">
    <source>
        <dbReference type="ARBA" id="ARBA00022989"/>
    </source>
</evidence>
<evidence type="ECO:0000256" key="8">
    <source>
        <dbReference type="SAM" id="Phobius"/>
    </source>
</evidence>
<keyword evidence="6 8" id="KW-1133">Transmembrane helix</keyword>
<evidence type="ECO:0000256" key="3">
    <source>
        <dbReference type="ARBA" id="ARBA00022448"/>
    </source>
</evidence>
<feature type="transmembrane region" description="Helical" evidence="8">
    <location>
        <begin position="62"/>
        <end position="81"/>
    </location>
</feature>
<evidence type="ECO:0000256" key="5">
    <source>
        <dbReference type="ARBA" id="ARBA00022692"/>
    </source>
</evidence>
<keyword evidence="3" id="KW-0813">Transport</keyword>
<dbReference type="AlphaFoldDB" id="A0A6N8DGT5"/>
<dbReference type="PANTHER" id="PTHR34702:SF1">
    <property type="entry name" value="NA(+)_H(+) ANTIPORTER SUBUNIT F"/>
    <property type="match status" value="1"/>
</dbReference>
<dbReference type="Pfam" id="PF04066">
    <property type="entry name" value="MrpF_PhaF"/>
    <property type="match status" value="1"/>
</dbReference>
<evidence type="ECO:0000313" key="9">
    <source>
        <dbReference type="EMBL" id="MTV29389.1"/>
    </source>
</evidence>
<comment type="subcellular location">
    <subcellularLocation>
        <location evidence="1">Cell membrane</location>
        <topology evidence="1">Multi-pass membrane protein</topology>
    </subcellularLocation>
</comment>
<dbReference type="RefSeq" id="WP_155444067.1">
    <property type="nucleotide sequence ID" value="NZ_JAOQNR010000001.1"/>
</dbReference>
<evidence type="ECO:0000256" key="7">
    <source>
        <dbReference type="ARBA" id="ARBA00023136"/>
    </source>
</evidence>
<comment type="similarity">
    <text evidence="2">Belongs to the CPA3 antiporters (TC 2.A.63) subunit F family.</text>
</comment>
<name>A0A6N8DGT5_RHOAC</name>
<protein>
    <submittedName>
        <fullName evidence="9">Multiple resistance and pH regulation protein F</fullName>
    </submittedName>
</protein>
<proteinExistence type="inferred from homology"/>
<dbReference type="Proteomes" id="UP000439113">
    <property type="component" value="Unassembled WGS sequence"/>
</dbReference>
<dbReference type="EMBL" id="WNKS01000001">
    <property type="protein sequence ID" value="MTV29389.1"/>
    <property type="molecule type" value="Genomic_DNA"/>
</dbReference>
<feature type="transmembrane region" description="Helical" evidence="8">
    <location>
        <begin position="6"/>
        <end position="24"/>
    </location>
</feature>
<organism evidence="9 10">
    <name type="scientific">Rhodoblastus acidophilus</name>
    <name type="common">Rhodopseudomonas acidophila</name>
    <dbReference type="NCBI Taxonomy" id="1074"/>
    <lineage>
        <taxon>Bacteria</taxon>
        <taxon>Pseudomonadati</taxon>
        <taxon>Pseudomonadota</taxon>
        <taxon>Alphaproteobacteria</taxon>
        <taxon>Hyphomicrobiales</taxon>
        <taxon>Rhodoblastaceae</taxon>
        <taxon>Rhodoblastus</taxon>
    </lineage>
</organism>